<dbReference type="RefSeq" id="WP_209678504.1">
    <property type="nucleotide sequence ID" value="NZ_JAGIOI010000001.1"/>
</dbReference>
<gene>
    <name evidence="1" type="ORF">JOF48_001244</name>
</gene>
<comment type="caution">
    <text evidence="1">The sequence shown here is derived from an EMBL/GenBank/DDBJ whole genome shotgun (WGS) entry which is preliminary data.</text>
</comment>
<dbReference type="EMBL" id="JAGIOI010000001">
    <property type="protein sequence ID" value="MBP2412445.1"/>
    <property type="molecule type" value="Genomic_DNA"/>
</dbReference>
<accession>A0ABS4YVC7</accession>
<keyword evidence="2" id="KW-1185">Reference proteome</keyword>
<evidence type="ECO:0000313" key="2">
    <source>
        <dbReference type="Proteomes" id="UP000711614"/>
    </source>
</evidence>
<proteinExistence type="predicted"/>
<evidence type="ECO:0000313" key="1">
    <source>
        <dbReference type="EMBL" id="MBP2412445.1"/>
    </source>
</evidence>
<sequence>MAWPKGRSETPDDVRRAGAELSKIFASIDVFYVDGAIKLRGVEERSSLGGDDKKTVPFPLSHAVSRHLLVSIDHFHSLRASLQLANALNTYAPFTLLRGSLEGATNALWLLKPEQRNERITRHVLACLAEEPPAEPRGDSMESLIVQYGLDRSRVLGGIPSFGSIAMTEDKEIWCKGDNIGELGWRM</sequence>
<organism evidence="1 2">
    <name type="scientific">Arthrobacter stackebrandtii</name>
    <dbReference type="NCBI Taxonomy" id="272161"/>
    <lineage>
        <taxon>Bacteria</taxon>
        <taxon>Bacillati</taxon>
        <taxon>Actinomycetota</taxon>
        <taxon>Actinomycetes</taxon>
        <taxon>Micrococcales</taxon>
        <taxon>Micrococcaceae</taxon>
        <taxon>Arthrobacter</taxon>
    </lineage>
</organism>
<reference evidence="1 2" key="1">
    <citation type="submission" date="2021-03" db="EMBL/GenBank/DDBJ databases">
        <title>Sequencing the genomes of 1000 actinobacteria strains.</title>
        <authorList>
            <person name="Klenk H.-P."/>
        </authorList>
    </citation>
    <scope>NUCLEOTIDE SEQUENCE [LARGE SCALE GENOMIC DNA]</scope>
    <source>
        <strain evidence="1 2">DSM 16005</strain>
    </source>
</reference>
<dbReference type="Proteomes" id="UP000711614">
    <property type="component" value="Unassembled WGS sequence"/>
</dbReference>
<protein>
    <submittedName>
        <fullName evidence="1">Uncharacterized protein</fullName>
    </submittedName>
</protein>
<name>A0ABS4YVC7_9MICC</name>